<keyword evidence="2 5" id="KW-0396">Initiation factor</keyword>
<dbReference type="InterPro" id="IPR012340">
    <property type="entry name" value="NA-bd_OB-fold"/>
</dbReference>
<name>A8MC85_CALMQ</name>
<sequence>MSAESKVRVPDEGEMLAKVTDIVGDDRVKVVCEDGNVRIARIPGKYRKRMWIRIGDYLIVAPWDFEPSKADVVYKYEKGEVNELRRISKYSEVLNRLDELAL</sequence>
<dbReference type="SMART" id="SM00652">
    <property type="entry name" value="eIF1a"/>
    <property type="match status" value="1"/>
</dbReference>
<evidence type="ECO:0000256" key="4">
    <source>
        <dbReference type="ARBA" id="ARBA00025502"/>
    </source>
</evidence>
<dbReference type="GO" id="GO:0003743">
    <property type="term" value="F:translation initiation factor activity"/>
    <property type="evidence" value="ECO:0007669"/>
    <property type="project" value="UniProtKB-UniRule"/>
</dbReference>
<comment type="similarity">
    <text evidence="1 5">Belongs to the eIF-1A family.</text>
</comment>
<evidence type="ECO:0000256" key="5">
    <source>
        <dbReference type="HAMAP-Rule" id="MF_00216"/>
    </source>
</evidence>
<dbReference type="RefSeq" id="WP_012185611.1">
    <property type="nucleotide sequence ID" value="NC_009954.1"/>
</dbReference>
<organism evidence="7 8">
    <name type="scientific">Caldivirga maquilingensis (strain ATCC 700844 / DSM 13496 / JCM 10307 / IC-167)</name>
    <dbReference type="NCBI Taxonomy" id="397948"/>
    <lineage>
        <taxon>Archaea</taxon>
        <taxon>Thermoproteota</taxon>
        <taxon>Thermoprotei</taxon>
        <taxon>Thermoproteales</taxon>
        <taxon>Thermoproteaceae</taxon>
        <taxon>Caldivirga</taxon>
    </lineage>
</organism>
<evidence type="ECO:0000256" key="3">
    <source>
        <dbReference type="ARBA" id="ARBA00022917"/>
    </source>
</evidence>
<dbReference type="InterPro" id="IPR018104">
    <property type="entry name" value="TIF_eIF-1A_CS"/>
</dbReference>
<proteinExistence type="inferred from homology"/>
<evidence type="ECO:0000259" key="6">
    <source>
        <dbReference type="PROSITE" id="PS50832"/>
    </source>
</evidence>
<dbReference type="GeneID" id="5709606"/>
<dbReference type="HAMAP" id="MF_00216">
    <property type="entry name" value="aIF_1A"/>
    <property type="match status" value="1"/>
</dbReference>
<comment type="function">
    <text evidence="4 5">Seems to be required for maximal rate of protein biosynthesis. Enhances ribosome dissociation into subunits and stabilizes the binding of the initiator Met-tRNA(I) to 40 S ribosomal subunits.</text>
</comment>
<evidence type="ECO:0000313" key="8">
    <source>
        <dbReference type="Proteomes" id="UP000001137"/>
    </source>
</evidence>
<dbReference type="Pfam" id="PF01176">
    <property type="entry name" value="eIF-1a"/>
    <property type="match status" value="1"/>
</dbReference>
<dbReference type="KEGG" id="cma:Cmaq_0548"/>
<evidence type="ECO:0000256" key="1">
    <source>
        <dbReference type="ARBA" id="ARBA00007392"/>
    </source>
</evidence>
<reference evidence="7 8" key="1">
    <citation type="submission" date="2007-10" db="EMBL/GenBank/DDBJ databases">
        <title>Complete sequence of Caldivirga maquilingensis IC-167.</title>
        <authorList>
            <consortium name="US DOE Joint Genome Institute"/>
            <person name="Copeland A."/>
            <person name="Lucas S."/>
            <person name="Lapidus A."/>
            <person name="Barry K."/>
            <person name="Glavina del Rio T."/>
            <person name="Dalin E."/>
            <person name="Tice H."/>
            <person name="Pitluck S."/>
            <person name="Saunders E."/>
            <person name="Brettin T."/>
            <person name="Bruce D."/>
            <person name="Detter J.C."/>
            <person name="Han C."/>
            <person name="Schmutz J."/>
            <person name="Larimer F."/>
            <person name="Land M."/>
            <person name="Hauser L."/>
            <person name="Kyrpides N."/>
            <person name="Ivanova N."/>
            <person name="Biddle J.F."/>
            <person name="Zhang Z."/>
            <person name="Fitz-Gibbon S.T."/>
            <person name="Lowe T.M."/>
            <person name="Saltikov C."/>
            <person name="House C.H."/>
            <person name="Richardson P."/>
        </authorList>
    </citation>
    <scope>NUCLEOTIDE SEQUENCE [LARGE SCALE GENOMIC DNA]</scope>
    <source>
        <strain evidence="8">ATCC 700844 / DSM 13496 / JCM 10307 / IC-167</strain>
    </source>
</reference>
<dbReference type="PANTHER" id="PTHR21668">
    <property type="entry name" value="EIF-1A"/>
    <property type="match status" value="1"/>
</dbReference>
<dbReference type="eggNOG" id="arCOG01179">
    <property type="taxonomic scope" value="Archaea"/>
</dbReference>
<dbReference type="PROSITE" id="PS01262">
    <property type="entry name" value="IF1A"/>
    <property type="match status" value="1"/>
</dbReference>
<dbReference type="SUPFAM" id="SSF50249">
    <property type="entry name" value="Nucleic acid-binding proteins"/>
    <property type="match status" value="1"/>
</dbReference>
<dbReference type="InterPro" id="IPR001253">
    <property type="entry name" value="TIF_eIF-1A"/>
</dbReference>
<dbReference type="InterPro" id="IPR006196">
    <property type="entry name" value="RNA-binding_domain_S1_IF1"/>
</dbReference>
<dbReference type="Gene3D" id="2.40.50.140">
    <property type="entry name" value="Nucleic acid-binding proteins"/>
    <property type="match status" value="1"/>
</dbReference>
<protein>
    <recommendedName>
        <fullName evidence="5">Translation initiation factor 1A</fullName>
        <shortName evidence="5">aIF-1A</shortName>
    </recommendedName>
</protein>
<dbReference type="EMBL" id="CP000852">
    <property type="protein sequence ID" value="ABW01391.1"/>
    <property type="molecule type" value="Genomic_DNA"/>
</dbReference>
<keyword evidence="8" id="KW-1185">Reference proteome</keyword>
<gene>
    <name evidence="5" type="primary">eif1a</name>
    <name evidence="7" type="ordered locus">Cmaq_0548</name>
</gene>
<dbReference type="CDD" id="cd05793">
    <property type="entry name" value="S1_IF1A"/>
    <property type="match status" value="1"/>
</dbReference>
<dbReference type="NCBIfam" id="NF003082">
    <property type="entry name" value="PRK04012.1-1"/>
    <property type="match status" value="1"/>
</dbReference>
<dbReference type="PROSITE" id="PS50832">
    <property type="entry name" value="S1_IF1_TYPE"/>
    <property type="match status" value="1"/>
</dbReference>
<dbReference type="HOGENOM" id="CLU_109098_1_2_2"/>
<dbReference type="AlphaFoldDB" id="A8MC85"/>
<dbReference type="Proteomes" id="UP000001137">
    <property type="component" value="Chromosome"/>
</dbReference>
<keyword evidence="3 5" id="KW-0648">Protein biosynthesis</keyword>
<evidence type="ECO:0000256" key="2">
    <source>
        <dbReference type="ARBA" id="ARBA00022540"/>
    </source>
</evidence>
<dbReference type="NCBIfam" id="NF003084">
    <property type="entry name" value="PRK04012.1-3"/>
    <property type="match status" value="1"/>
</dbReference>
<dbReference type="GO" id="GO:0003723">
    <property type="term" value="F:RNA binding"/>
    <property type="evidence" value="ECO:0007669"/>
    <property type="project" value="InterPro"/>
</dbReference>
<dbReference type="NCBIfam" id="NF003085">
    <property type="entry name" value="PRK04012.1-5"/>
    <property type="match status" value="1"/>
</dbReference>
<feature type="domain" description="S1-like" evidence="6">
    <location>
        <begin position="5"/>
        <end position="77"/>
    </location>
</feature>
<dbReference type="STRING" id="397948.Cmaq_0548"/>
<evidence type="ECO:0000313" key="7">
    <source>
        <dbReference type="EMBL" id="ABW01391.1"/>
    </source>
</evidence>
<accession>A8MC85</accession>